<evidence type="ECO:0000313" key="5">
    <source>
        <dbReference type="Proteomes" id="UP000564033"/>
    </source>
</evidence>
<dbReference type="Gene3D" id="2.30.30.940">
    <property type="match status" value="1"/>
</dbReference>
<dbReference type="EMBL" id="JAAZIL010000094">
    <property type="protein sequence ID" value="NLZ24822.1"/>
    <property type="molecule type" value="Genomic_DNA"/>
</dbReference>
<dbReference type="SUPFAM" id="SSF52540">
    <property type="entry name" value="P-loop containing nucleoside triphosphate hydrolases"/>
    <property type="match status" value="1"/>
</dbReference>
<dbReference type="Gene3D" id="3.40.50.300">
    <property type="entry name" value="P-loop containing nucleotide triphosphate hydrolases"/>
    <property type="match status" value="2"/>
</dbReference>
<dbReference type="Pfam" id="PF13245">
    <property type="entry name" value="AAA_19"/>
    <property type="match status" value="1"/>
</dbReference>
<proteinExistence type="predicted"/>
<name>A0A847VEH0_9BACT</name>
<comment type="caution">
    <text evidence="4">The sequence shown here is derived from an EMBL/GenBank/DDBJ whole genome shotgun (WGS) entry which is preliminary data.</text>
</comment>
<dbReference type="AlphaFoldDB" id="A0A847VEH0"/>
<gene>
    <name evidence="4" type="ORF">GX888_03720</name>
</gene>
<evidence type="ECO:0000259" key="3">
    <source>
        <dbReference type="Pfam" id="PF13538"/>
    </source>
</evidence>
<dbReference type="InterPro" id="IPR027785">
    <property type="entry name" value="UvrD-like_helicase_C"/>
</dbReference>
<dbReference type="Pfam" id="PF13538">
    <property type="entry name" value="UvrD_C_2"/>
    <property type="match status" value="1"/>
</dbReference>
<accession>A0A847VEH0</accession>
<dbReference type="GO" id="GO:0003678">
    <property type="term" value="F:DNA helicase activity"/>
    <property type="evidence" value="ECO:0007669"/>
    <property type="project" value="UniProtKB-ARBA"/>
</dbReference>
<reference evidence="4 5" key="1">
    <citation type="journal article" date="2020" name="Biotechnol. Biofuels">
        <title>New insights from the biogas microbiome by comprehensive genome-resolved metagenomics of nearly 1600 species originating from multiple anaerobic digesters.</title>
        <authorList>
            <person name="Campanaro S."/>
            <person name="Treu L."/>
            <person name="Rodriguez-R L.M."/>
            <person name="Kovalovszki A."/>
            <person name="Ziels R.M."/>
            <person name="Maus I."/>
            <person name="Zhu X."/>
            <person name="Kougias P.G."/>
            <person name="Basile A."/>
            <person name="Luo G."/>
            <person name="Schluter A."/>
            <person name="Konstantinidis K.T."/>
            <person name="Angelidaki I."/>
        </authorList>
    </citation>
    <scope>NUCLEOTIDE SEQUENCE [LARGE SCALE GENOMIC DNA]</scope>
    <source>
        <strain evidence="4">AS19jrsBPTG_9</strain>
    </source>
</reference>
<protein>
    <submittedName>
        <fullName evidence="4">ATP-binding domain-containing protein</fullName>
    </submittedName>
</protein>
<organism evidence="4 5">
    <name type="scientific">Candidatus Dojkabacteria bacterium</name>
    <dbReference type="NCBI Taxonomy" id="2099670"/>
    <lineage>
        <taxon>Bacteria</taxon>
        <taxon>Candidatus Dojkabacteria</taxon>
    </lineage>
</organism>
<dbReference type="PANTHER" id="PTHR43788:SF6">
    <property type="entry name" value="DNA HELICASE B"/>
    <property type="match status" value="1"/>
</dbReference>
<evidence type="ECO:0000256" key="1">
    <source>
        <dbReference type="ARBA" id="ARBA00022741"/>
    </source>
</evidence>
<keyword evidence="2 4" id="KW-0067">ATP-binding</keyword>
<feature type="domain" description="UvrD-like helicase C-terminal" evidence="3">
    <location>
        <begin position="334"/>
        <end position="384"/>
    </location>
</feature>
<dbReference type="InterPro" id="IPR027417">
    <property type="entry name" value="P-loop_NTPase"/>
</dbReference>
<dbReference type="PANTHER" id="PTHR43788">
    <property type="entry name" value="DNA2/NAM7 HELICASE FAMILY MEMBER"/>
    <property type="match status" value="1"/>
</dbReference>
<dbReference type="InterPro" id="IPR050534">
    <property type="entry name" value="Coronavir_polyprotein_1ab"/>
</dbReference>
<evidence type="ECO:0000256" key="2">
    <source>
        <dbReference type="ARBA" id="ARBA00022840"/>
    </source>
</evidence>
<keyword evidence="1" id="KW-0547">Nucleotide-binding</keyword>
<dbReference type="GO" id="GO:0005524">
    <property type="term" value="F:ATP binding"/>
    <property type="evidence" value="ECO:0007669"/>
    <property type="project" value="UniProtKB-KW"/>
</dbReference>
<dbReference type="CDD" id="cd18809">
    <property type="entry name" value="SF1_C_RecD"/>
    <property type="match status" value="1"/>
</dbReference>
<sequence>MFNFSKKQIAVVNDVIEWYNTSSIQYITLGGYAGTGKTTILSHISNQLHSKDPDLTIAFCCLTGKATRVLERKLRNAKAIYPIDYIGTIHSLIYKPVLDSKDNIIGWEKIKREDFEYSLLILDESSMISEDVWADLLSFEIPILAVGDHGQLPPIKGRFNLMKNPGLRLEEVFRQDRQNPIIKVSEIARKYGKIPFKNFSNTVKKIRQSDPETQDLLNNIFETFDNSTMILCGYNRTRIKLNHSIRAIHFDLEQPQIGDRVICLKNNRERNIFNGMTGTIQEIYDGKKTGVEYYEALILLDYEKHPFWGEISKEQFNRAELIDLKKENLNYFDYGYALTVHKAQGSEAKRVTVFEERFPKMDDETYARWLYTAVTRAQEELIIIGN</sequence>
<evidence type="ECO:0000313" key="4">
    <source>
        <dbReference type="EMBL" id="NLZ24822.1"/>
    </source>
</evidence>
<dbReference type="Proteomes" id="UP000564033">
    <property type="component" value="Unassembled WGS sequence"/>
</dbReference>